<sequence length="343" mass="38682">MANIRVAIATNSLGKSAAGHTIYRKIQAAKTHGFDGCEVAFECLDAHAATYVSLPSRNDRLLTAAKDVYEFANSLGLELIALNPFGAYDGLVNPRDVDLRLQEAELWCQLCQAMHIHILQICTALYGIDESKFTSDPNIIARNMSRLGQLAQFYDLQVAYEAPSWGIHGSTWQSVQEILDLIKMPNVGHCLDTFHIASKEAGDPFNSIYPVRENGLRNIHNSLYDLKRTVDLESIVYFQLSDATVADPDQKGYPRRDMAQPPFMTQSRNCRIFPCEENRGGCLPVIDVAKAVFDLGYCGWVSMEVFHTDMWEERRSVPDDWARRGMESWKMLARRCGLNHTKL</sequence>
<dbReference type="PANTHER" id="PTHR12110">
    <property type="entry name" value="HYDROXYPYRUVATE ISOMERASE"/>
    <property type="match status" value="1"/>
</dbReference>
<proteinExistence type="predicted"/>
<dbReference type="Pfam" id="PF01261">
    <property type="entry name" value="AP_endonuc_2"/>
    <property type="match status" value="1"/>
</dbReference>
<evidence type="ECO:0000313" key="3">
    <source>
        <dbReference type="Proteomes" id="UP001147733"/>
    </source>
</evidence>
<name>A0A9W9PF07_PENCI</name>
<comment type="caution">
    <text evidence="2">The sequence shown here is derived from an EMBL/GenBank/DDBJ whole genome shotgun (WGS) entry which is preliminary data.</text>
</comment>
<evidence type="ECO:0000313" key="2">
    <source>
        <dbReference type="EMBL" id="KAJ5243286.1"/>
    </source>
</evidence>
<gene>
    <name evidence="2" type="ORF">N7469_001613</name>
</gene>
<dbReference type="Gene3D" id="3.20.20.150">
    <property type="entry name" value="Divalent-metal-dependent TIM barrel enzymes"/>
    <property type="match status" value="1"/>
</dbReference>
<reference evidence="2" key="2">
    <citation type="journal article" date="2023" name="IMA Fungus">
        <title>Comparative genomic study of the Penicillium genus elucidates a diverse pangenome and 15 lateral gene transfer events.</title>
        <authorList>
            <person name="Petersen C."/>
            <person name="Sorensen T."/>
            <person name="Nielsen M.R."/>
            <person name="Sondergaard T.E."/>
            <person name="Sorensen J.L."/>
            <person name="Fitzpatrick D.A."/>
            <person name="Frisvad J.C."/>
            <person name="Nielsen K.L."/>
        </authorList>
    </citation>
    <scope>NUCLEOTIDE SEQUENCE</scope>
    <source>
        <strain evidence="2">IBT 23319</strain>
    </source>
</reference>
<keyword evidence="3" id="KW-1185">Reference proteome</keyword>
<evidence type="ECO:0000259" key="1">
    <source>
        <dbReference type="Pfam" id="PF01261"/>
    </source>
</evidence>
<dbReference type="Proteomes" id="UP001147733">
    <property type="component" value="Unassembled WGS sequence"/>
</dbReference>
<dbReference type="RefSeq" id="XP_056506290.1">
    <property type="nucleotide sequence ID" value="XM_056640533.1"/>
</dbReference>
<feature type="domain" description="Xylose isomerase-like TIM barrel" evidence="1">
    <location>
        <begin position="26"/>
        <end position="329"/>
    </location>
</feature>
<dbReference type="EMBL" id="JAPQKT010000001">
    <property type="protein sequence ID" value="KAJ5243286.1"/>
    <property type="molecule type" value="Genomic_DNA"/>
</dbReference>
<dbReference type="GeneID" id="81379700"/>
<dbReference type="InterPro" id="IPR050312">
    <property type="entry name" value="IolE/XylAMocC-like"/>
</dbReference>
<dbReference type="InterPro" id="IPR013022">
    <property type="entry name" value="Xyl_isomerase-like_TIM-brl"/>
</dbReference>
<reference evidence="2" key="1">
    <citation type="submission" date="2022-11" db="EMBL/GenBank/DDBJ databases">
        <authorList>
            <person name="Petersen C."/>
        </authorList>
    </citation>
    <scope>NUCLEOTIDE SEQUENCE</scope>
    <source>
        <strain evidence="2">IBT 23319</strain>
    </source>
</reference>
<protein>
    <recommendedName>
        <fullName evidence="1">Xylose isomerase-like TIM barrel domain-containing protein</fullName>
    </recommendedName>
</protein>
<dbReference type="OrthoDB" id="5360893at2759"/>
<organism evidence="2 3">
    <name type="scientific">Penicillium citrinum</name>
    <dbReference type="NCBI Taxonomy" id="5077"/>
    <lineage>
        <taxon>Eukaryota</taxon>
        <taxon>Fungi</taxon>
        <taxon>Dikarya</taxon>
        <taxon>Ascomycota</taxon>
        <taxon>Pezizomycotina</taxon>
        <taxon>Eurotiomycetes</taxon>
        <taxon>Eurotiomycetidae</taxon>
        <taxon>Eurotiales</taxon>
        <taxon>Aspergillaceae</taxon>
        <taxon>Penicillium</taxon>
    </lineage>
</organism>
<dbReference type="AlphaFoldDB" id="A0A9W9PF07"/>
<dbReference type="SUPFAM" id="SSF51658">
    <property type="entry name" value="Xylose isomerase-like"/>
    <property type="match status" value="1"/>
</dbReference>
<accession>A0A9W9PF07</accession>
<dbReference type="PANTHER" id="PTHR12110:SF21">
    <property type="entry name" value="XYLOSE ISOMERASE-LIKE TIM BARREL DOMAIN-CONTAINING PROTEIN"/>
    <property type="match status" value="1"/>
</dbReference>
<dbReference type="InterPro" id="IPR036237">
    <property type="entry name" value="Xyl_isomerase-like_sf"/>
</dbReference>